<dbReference type="RefSeq" id="WP_064714780.1">
    <property type="nucleotide sequence ID" value="NZ_JMTM01000017.1"/>
</dbReference>
<dbReference type="PATRIC" id="fig|29536.5.peg.975"/>
<dbReference type="PANTHER" id="PTHR30146:SF154">
    <property type="entry name" value="TRANSCRIPTION REGULATOR, MEMBER OF GALR FAMILY"/>
    <property type="match status" value="1"/>
</dbReference>
<dbReference type="GO" id="GO:0000976">
    <property type="term" value="F:transcription cis-regulatory region binding"/>
    <property type="evidence" value="ECO:0007669"/>
    <property type="project" value="TreeGrafter"/>
</dbReference>
<keyword evidence="2" id="KW-0238">DNA-binding</keyword>
<evidence type="ECO:0000256" key="1">
    <source>
        <dbReference type="ARBA" id="ARBA00023015"/>
    </source>
</evidence>
<dbReference type="InterPro" id="IPR028082">
    <property type="entry name" value="Peripla_BP_I"/>
</dbReference>
<evidence type="ECO:0000256" key="2">
    <source>
        <dbReference type="ARBA" id="ARBA00023125"/>
    </source>
</evidence>
<feature type="domain" description="HTH lacI-type" evidence="4">
    <location>
        <begin position="5"/>
        <end position="62"/>
    </location>
</feature>
<dbReference type="PROSITE" id="PS50932">
    <property type="entry name" value="HTH_LACI_2"/>
    <property type="match status" value="1"/>
</dbReference>
<dbReference type="InterPro" id="IPR010982">
    <property type="entry name" value="Lambda_DNA-bd_dom_sf"/>
</dbReference>
<dbReference type="PANTHER" id="PTHR30146">
    <property type="entry name" value="LACI-RELATED TRANSCRIPTIONAL REPRESSOR"/>
    <property type="match status" value="1"/>
</dbReference>
<dbReference type="Proteomes" id="UP000093807">
    <property type="component" value="Unassembled WGS sequence"/>
</dbReference>
<dbReference type="SUPFAM" id="SSF47413">
    <property type="entry name" value="lambda repressor-like DNA-binding domains"/>
    <property type="match status" value="1"/>
</dbReference>
<dbReference type="PROSITE" id="PS00356">
    <property type="entry name" value="HTH_LACI_1"/>
    <property type="match status" value="1"/>
</dbReference>
<keyword evidence="1" id="KW-0805">Transcription regulation</keyword>
<dbReference type="OrthoDB" id="9803256at2"/>
<sequence>MKKKITIKDIAKTANVSVTTVSFVLNDKGEKMRISEEVIKKVLKVAEDLKFKPNIIASSLRTGKTRSIGLIVEDISNQFFSELAKVIEREAIQLNYRVFYCSTGGDDERAVELVNSLLQANVDGFIITPTEKLKTTIDRLLELQLPVVLIDRYFEEQDISHVVLDNYEGAYKATHYLLEKGYKKIAFITNSSKLIQMQLRKKGYIDALTAVGLFDDSKILDLDYLHSENERIEMISAFLKATSETDAVLFGANYLLIAGLQSFMKLNIKIPTDKAVISFDDHDSFRLHSPSITVLAQPIEEMAKKAVKLLMIQMNDESNHIIVKEKELGSLIIRESV</sequence>
<dbReference type="Gene3D" id="1.10.260.40">
    <property type="entry name" value="lambda repressor-like DNA-binding domains"/>
    <property type="match status" value="1"/>
</dbReference>
<dbReference type="InterPro" id="IPR000843">
    <property type="entry name" value="HTH_LacI"/>
</dbReference>
<organism evidence="5 6">
    <name type="scientific">Flavobacterium succinicans</name>
    <dbReference type="NCBI Taxonomy" id="29536"/>
    <lineage>
        <taxon>Bacteria</taxon>
        <taxon>Pseudomonadati</taxon>
        <taxon>Bacteroidota</taxon>
        <taxon>Flavobacteriia</taxon>
        <taxon>Flavobacteriales</taxon>
        <taxon>Flavobacteriaceae</taxon>
        <taxon>Flavobacterium</taxon>
    </lineage>
</organism>
<dbReference type="PRINTS" id="PR00036">
    <property type="entry name" value="HTHLACI"/>
</dbReference>
<gene>
    <name evidence="5" type="primary">degA_1</name>
    <name evidence="5" type="ORF">FLB_09470</name>
</gene>
<dbReference type="SMART" id="SM00354">
    <property type="entry name" value="HTH_LACI"/>
    <property type="match status" value="1"/>
</dbReference>
<dbReference type="AlphaFoldDB" id="A0A199XV28"/>
<accession>A0A199XV28</accession>
<dbReference type="EMBL" id="JMTM01000017">
    <property type="protein sequence ID" value="OAZ05096.1"/>
    <property type="molecule type" value="Genomic_DNA"/>
</dbReference>
<comment type="caution">
    <text evidence="5">The sequence shown here is derived from an EMBL/GenBank/DDBJ whole genome shotgun (WGS) entry which is preliminary data.</text>
</comment>
<dbReference type="SUPFAM" id="SSF53822">
    <property type="entry name" value="Periplasmic binding protein-like I"/>
    <property type="match status" value="1"/>
</dbReference>
<dbReference type="Pfam" id="PF00532">
    <property type="entry name" value="Peripla_BP_1"/>
    <property type="match status" value="1"/>
</dbReference>
<dbReference type="GO" id="GO:0003700">
    <property type="term" value="F:DNA-binding transcription factor activity"/>
    <property type="evidence" value="ECO:0007669"/>
    <property type="project" value="TreeGrafter"/>
</dbReference>
<reference evidence="5 6" key="1">
    <citation type="submission" date="2016-06" db="EMBL/GenBank/DDBJ databases">
        <title>Draft genome sequence of Flavobacterium succinicans strain DD5b.</title>
        <authorList>
            <person name="Poehlein A."/>
            <person name="Daniel R."/>
            <person name="Simeonova D.D."/>
        </authorList>
    </citation>
    <scope>NUCLEOTIDE SEQUENCE [LARGE SCALE GENOMIC DNA]</scope>
    <source>
        <strain evidence="5 6">DD5b</strain>
    </source>
</reference>
<protein>
    <submittedName>
        <fullName evidence="5">HTH-type transcriptional regulator DegA</fullName>
    </submittedName>
</protein>
<keyword evidence="3" id="KW-0804">Transcription</keyword>
<keyword evidence="6" id="KW-1185">Reference proteome</keyword>
<dbReference type="Pfam" id="PF00356">
    <property type="entry name" value="LacI"/>
    <property type="match status" value="1"/>
</dbReference>
<dbReference type="InterPro" id="IPR001761">
    <property type="entry name" value="Peripla_BP/Lac1_sug-bd_dom"/>
</dbReference>
<evidence type="ECO:0000313" key="6">
    <source>
        <dbReference type="Proteomes" id="UP000093807"/>
    </source>
</evidence>
<name>A0A199XV28_9FLAO</name>
<dbReference type="Gene3D" id="3.40.50.2300">
    <property type="match status" value="2"/>
</dbReference>
<evidence type="ECO:0000313" key="5">
    <source>
        <dbReference type="EMBL" id="OAZ05096.1"/>
    </source>
</evidence>
<evidence type="ECO:0000256" key="3">
    <source>
        <dbReference type="ARBA" id="ARBA00023163"/>
    </source>
</evidence>
<evidence type="ECO:0000259" key="4">
    <source>
        <dbReference type="PROSITE" id="PS50932"/>
    </source>
</evidence>
<proteinExistence type="predicted"/>
<dbReference type="CDD" id="cd01392">
    <property type="entry name" value="HTH_LacI"/>
    <property type="match status" value="1"/>
</dbReference>